<gene>
    <name evidence="1" type="ORF">J0M35_20960</name>
</gene>
<comment type="caution">
    <text evidence="1">The sequence shown here is derived from an EMBL/GenBank/DDBJ whole genome shotgun (WGS) entry which is preliminary data.</text>
</comment>
<sequence>MTEKESVKSIGTCKMDAQGTLILDLIAEGDDGLIGHGQLVYAKDHPQYQMILQHVGPMFPGQIKAVMPWPD</sequence>
<evidence type="ECO:0000313" key="2">
    <source>
        <dbReference type="Proteomes" id="UP000664277"/>
    </source>
</evidence>
<dbReference type="AlphaFoldDB" id="A0A8J7PB14"/>
<dbReference type="Proteomes" id="UP000664277">
    <property type="component" value="Unassembled WGS sequence"/>
</dbReference>
<name>A0A8J7PB14_9BACT</name>
<evidence type="ECO:0000313" key="1">
    <source>
        <dbReference type="EMBL" id="MBN8662851.1"/>
    </source>
</evidence>
<proteinExistence type="predicted"/>
<reference evidence="1" key="1">
    <citation type="submission" date="2021-02" db="EMBL/GenBank/DDBJ databases">
        <title>Genome-Resolved Metagenomics of a Microbial Community Performing Photosynthetic Biological Nutrient Removal.</title>
        <authorList>
            <person name="Mcdaniel E.A."/>
        </authorList>
    </citation>
    <scope>NUCLEOTIDE SEQUENCE</scope>
    <source>
        <strain evidence="1">UWPOB_OBS1</strain>
    </source>
</reference>
<accession>A0A8J7PB14</accession>
<protein>
    <submittedName>
        <fullName evidence="1">Uncharacterized protein</fullName>
    </submittedName>
</protein>
<organism evidence="1 2">
    <name type="scientific">Candidatus Obscuribacter phosphatis</name>
    <dbReference type="NCBI Taxonomy" id="1906157"/>
    <lineage>
        <taxon>Bacteria</taxon>
        <taxon>Bacillati</taxon>
        <taxon>Candidatus Melainabacteria</taxon>
        <taxon>Candidatus Obscuribacterales</taxon>
        <taxon>Candidatus Obscuribacteraceae</taxon>
        <taxon>Candidatus Obscuribacter</taxon>
    </lineage>
</organism>
<dbReference type="EMBL" id="JAFLCK010000058">
    <property type="protein sequence ID" value="MBN8662851.1"/>
    <property type="molecule type" value="Genomic_DNA"/>
</dbReference>